<reference evidence="7 8" key="1">
    <citation type="submission" date="2018-06" db="EMBL/GenBank/DDBJ databases">
        <title>Sphaerisporangium craniellae sp. nov., isolated from a marine sponge in the South China Sea.</title>
        <authorList>
            <person name="Li L."/>
        </authorList>
    </citation>
    <scope>NUCLEOTIDE SEQUENCE [LARGE SCALE GENOMIC DNA]</scope>
    <source>
        <strain evidence="7 8">LHW63015</strain>
    </source>
</reference>
<dbReference type="Proteomes" id="UP000253303">
    <property type="component" value="Unassembled WGS sequence"/>
</dbReference>
<dbReference type="AlphaFoldDB" id="A0A366M173"/>
<evidence type="ECO:0000256" key="1">
    <source>
        <dbReference type="ARBA" id="ARBA00001974"/>
    </source>
</evidence>
<dbReference type="PANTHER" id="PTHR42913:SF3">
    <property type="entry name" value="64 KDA MITOCHONDRIAL NADH DEHYDROGENASE (EUROFUNG)"/>
    <property type="match status" value="1"/>
</dbReference>
<dbReference type="GO" id="GO:0019646">
    <property type="term" value="P:aerobic electron transport chain"/>
    <property type="evidence" value="ECO:0007669"/>
    <property type="project" value="TreeGrafter"/>
</dbReference>
<keyword evidence="8" id="KW-1185">Reference proteome</keyword>
<protein>
    <submittedName>
        <fullName evidence="7">Oxidoreductase</fullName>
    </submittedName>
</protein>
<evidence type="ECO:0000259" key="6">
    <source>
        <dbReference type="Pfam" id="PF07992"/>
    </source>
</evidence>
<evidence type="ECO:0000313" key="8">
    <source>
        <dbReference type="Proteomes" id="UP000253303"/>
    </source>
</evidence>
<dbReference type="InterPro" id="IPR036188">
    <property type="entry name" value="FAD/NAD-bd_sf"/>
</dbReference>
<dbReference type="EMBL" id="QMEY01000005">
    <property type="protein sequence ID" value="RBQ19379.1"/>
    <property type="molecule type" value="Genomic_DNA"/>
</dbReference>
<keyword evidence="5" id="KW-0560">Oxidoreductase</keyword>
<dbReference type="PRINTS" id="PR00469">
    <property type="entry name" value="PNDRDTASEII"/>
</dbReference>
<proteinExistence type="inferred from homology"/>
<feature type="domain" description="FAD/NAD(P)-binding" evidence="6">
    <location>
        <begin position="4"/>
        <end position="295"/>
    </location>
</feature>
<dbReference type="SUPFAM" id="SSF51905">
    <property type="entry name" value="FAD/NAD(P)-binding domain"/>
    <property type="match status" value="1"/>
</dbReference>
<dbReference type="InterPro" id="IPR051169">
    <property type="entry name" value="NADH-Q_oxidoreductase"/>
</dbReference>
<organism evidence="7 8">
    <name type="scientific">Spongiactinospora rosea</name>
    <dbReference type="NCBI Taxonomy" id="2248750"/>
    <lineage>
        <taxon>Bacteria</taxon>
        <taxon>Bacillati</taxon>
        <taxon>Actinomycetota</taxon>
        <taxon>Actinomycetes</taxon>
        <taxon>Streptosporangiales</taxon>
        <taxon>Streptosporangiaceae</taxon>
        <taxon>Spongiactinospora</taxon>
    </lineage>
</organism>
<dbReference type="PANTHER" id="PTHR42913">
    <property type="entry name" value="APOPTOSIS-INDUCING FACTOR 1"/>
    <property type="match status" value="1"/>
</dbReference>
<evidence type="ECO:0000256" key="4">
    <source>
        <dbReference type="ARBA" id="ARBA00022827"/>
    </source>
</evidence>
<comment type="caution">
    <text evidence="7">The sequence shown here is derived from an EMBL/GenBank/DDBJ whole genome shotgun (WGS) entry which is preliminary data.</text>
</comment>
<gene>
    <name evidence="7" type="ORF">DP939_15775</name>
</gene>
<dbReference type="PRINTS" id="PR00368">
    <property type="entry name" value="FADPNR"/>
</dbReference>
<comment type="cofactor">
    <cofactor evidence="1">
        <name>FAD</name>
        <dbReference type="ChEBI" id="CHEBI:57692"/>
    </cofactor>
</comment>
<accession>A0A366M173</accession>
<evidence type="ECO:0000313" key="7">
    <source>
        <dbReference type="EMBL" id="RBQ19379.1"/>
    </source>
</evidence>
<keyword evidence="3" id="KW-0285">Flavoprotein</keyword>
<dbReference type="InterPro" id="IPR023753">
    <property type="entry name" value="FAD/NAD-binding_dom"/>
</dbReference>
<sequence>MKHRIVVLGAGYAGAYAAGNLARRLSPADTEITVVNAVPDFVQRMRLPQLATGQEIEAPKLADVFAGTGIRLRLARVAAILPQRQIVAMADGGGELGYDTLVYALGSHVADHGVPGVAEYAFDVTGRPSALRLRERLDDLDRRGEGGNVLVVGDGPTGIETATEIAESRPGLSVTFIARGEPGARLSAGARGHLRRACDRLGITVLAHTTVTAVEATRVLCADGTTLASDATVWTAGFAVGPIAAAGGLEVTETGQITVDRTMRSASHPNVYAIGDSVHAVGDSGRPLPMSCASAGHTGRQAIEAIVGRLTGRPVANTKLVHSYNHISLGRRDGILQTVDDEGRPKPKYAGGRNAARVKAAILTMALWATSHPTYGLPKRRHRLAAAPAPITEKVHP</sequence>
<dbReference type="Gene3D" id="3.50.50.100">
    <property type="match status" value="1"/>
</dbReference>
<dbReference type="GO" id="GO:0003955">
    <property type="term" value="F:NAD(P)H dehydrogenase (quinone) activity"/>
    <property type="evidence" value="ECO:0007669"/>
    <property type="project" value="TreeGrafter"/>
</dbReference>
<dbReference type="OrthoDB" id="9784880at2"/>
<evidence type="ECO:0000256" key="3">
    <source>
        <dbReference type="ARBA" id="ARBA00022630"/>
    </source>
</evidence>
<name>A0A366M173_9ACTN</name>
<dbReference type="Pfam" id="PF07992">
    <property type="entry name" value="Pyr_redox_2"/>
    <property type="match status" value="1"/>
</dbReference>
<keyword evidence="4" id="KW-0274">FAD</keyword>
<comment type="similarity">
    <text evidence="2">Belongs to the NADH dehydrogenase family.</text>
</comment>
<dbReference type="RefSeq" id="WP_113981440.1">
    <property type="nucleotide sequence ID" value="NZ_QMEY01000005.1"/>
</dbReference>
<evidence type="ECO:0000256" key="5">
    <source>
        <dbReference type="ARBA" id="ARBA00023002"/>
    </source>
</evidence>
<evidence type="ECO:0000256" key="2">
    <source>
        <dbReference type="ARBA" id="ARBA00005272"/>
    </source>
</evidence>